<accession>A0A4C1SGX0</accession>
<keyword evidence="2" id="KW-1185">Reference proteome</keyword>
<reference evidence="1 2" key="1">
    <citation type="journal article" date="2019" name="Commun. Biol.">
        <title>The bagworm genome reveals a unique fibroin gene that provides high tensile strength.</title>
        <authorList>
            <person name="Kono N."/>
            <person name="Nakamura H."/>
            <person name="Ohtoshi R."/>
            <person name="Tomita M."/>
            <person name="Numata K."/>
            <person name="Arakawa K."/>
        </authorList>
    </citation>
    <scope>NUCLEOTIDE SEQUENCE [LARGE SCALE GENOMIC DNA]</scope>
</reference>
<sequence length="99" mass="11449">MIASSVNGHRLKNRVMSRLVRCIARAFRVRAAMVRRRRPLLSNSSIRPIEIDWRRTSKMCFRSTCRRLNTDEPPMIYAPLPRSHTINTARSRVNAADAS</sequence>
<organism evidence="1 2">
    <name type="scientific">Eumeta variegata</name>
    <name type="common">Bagworm moth</name>
    <name type="synonym">Eumeta japonica</name>
    <dbReference type="NCBI Taxonomy" id="151549"/>
    <lineage>
        <taxon>Eukaryota</taxon>
        <taxon>Metazoa</taxon>
        <taxon>Ecdysozoa</taxon>
        <taxon>Arthropoda</taxon>
        <taxon>Hexapoda</taxon>
        <taxon>Insecta</taxon>
        <taxon>Pterygota</taxon>
        <taxon>Neoptera</taxon>
        <taxon>Endopterygota</taxon>
        <taxon>Lepidoptera</taxon>
        <taxon>Glossata</taxon>
        <taxon>Ditrysia</taxon>
        <taxon>Tineoidea</taxon>
        <taxon>Psychidae</taxon>
        <taxon>Oiketicinae</taxon>
        <taxon>Eumeta</taxon>
    </lineage>
</organism>
<evidence type="ECO:0000313" key="2">
    <source>
        <dbReference type="Proteomes" id="UP000299102"/>
    </source>
</evidence>
<proteinExistence type="predicted"/>
<protein>
    <submittedName>
        <fullName evidence="1">Uncharacterized protein</fullName>
    </submittedName>
</protein>
<gene>
    <name evidence="1" type="ORF">EVAR_71476_1</name>
</gene>
<name>A0A4C1SGX0_EUMVA</name>
<evidence type="ECO:0000313" key="1">
    <source>
        <dbReference type="EMBL" id="GBP01146.1"/>
    </source>
</evidence>
<dbReference type="Proteomes" id="UP000299102">
    <property type="component" value="Unassembled WGS sequence"/>
</dbReference>
<comment type="caution">
    <text evidence="1">The sequence shown here is derived from an EMBL/GenBank/DDBJ whole genome shotgun (WGS) entry which is preliminary data.</text>
</comment>
<dbReference type="EMBL" id="BGZK01003425">
    <property type="protein sequence ID" value="GBP01146.1"/>
    <property type="molecule type" value="Genomic_DNA"/>
</dbReference>
<dbReference type="AlphaFoldDB" id="A0A4C1SGX0"/>